<comment type="subcellular location">
    <subcellularLocation>
        <location evidence="1">Membrane</location>
        <topology evidence="1">Multi-pass membrane protein</topology>
    </subcellularLocation>
</comment>
<evidence type="ECO:0000256" key="6">
    <source>
        <dbReference type="SAM" id="Phobius"/>
    </source>
</evidence>
<keyword evidence="8" id="KW-1185">Reference proteome</keyword>
<feature type="transmembrane region" description="Helical" evidence="6">
    <location>
        <begin position="100"/>
        <end position="119"/>
    </location>
</feature>
<dbReference type="GeneID" id="34461348"/>
<dbReference type="EMBL" id="KV878914">
    <property type="protein sequence ID" value="OJJ79902.1"/>
    <property type="molecule type" value="Genomic_DNA"/>
</dbReference>
<keyword evidence="4 6" id="KW-0472">Membrane</keyword>
<evidence type="ECO:0000256" key="2">
    <source>
        <dbReference type="ARBA" id="ARBA00022692"/>
    </source>
</evidence>
<evidence type="ECO:0000256" key="3">
    <source>
        <dbReference type="ARBA" id="ARBA00022989"/>
    </source>
</evidence>
<dbReference type="Pfam" id="PF00083">
    <property type="entry name" value="Sugar_tr"/>
    <property type="match status" value="1"/>
</dbReference>
<dbReference type="PANTHER" id="PTHR48022">
    <property type="entry name" value="PLASTIDIC GLUCOSE TRANSPORTER 4"/>
    <property type="match status" value="1"/>
</dbReference>
<gene>
    <name evidence="7" type="ORF">ASPGLDRAFT_39486</name>
</gene>
<sequence>MSRDECWDRIIQARDILSIFLDELTTSERVLHQIEEIETSLQETGRGLFWDIFHSGPARFGSQAFIAIATQMAQQMCGQNAITFYQSTISKQFLGMNRKMVLLMSAVLFSWKIPISHFGALTVAKAGRRKLLIPSFAGMGICMAVMDGCISQPDNHIAVHAAVAFIFFYAFFYVTGYIGLTYLYCSEIAPFAVRTQITATQCRHVFRRRAAKKVQRKPDDSVLGPGEVDRGSATAKRKLD</sequence>
<feature type="transmembrane region" description="Helical" evidence="6">
    <location>
        <begin position="162"/>
        <end position="184"/>
    </location>
</feature>
<reference evidence="8" key="1">
    <citation type="journal article" date="2017" name="Genome Biol.">
        <title>Comparative genomics reveals high biological diversity and specific adaptations in the industrially and medically important fungal genus Aspergillus.</title>
        <authorList>
            <person name="de Vries R.P."/>
            <person name="Riley R."/>
            <person name="Wiebenga A."/>
            <person name="Aguilar-Osorio G."/>
            <person name="Amillis S."/>
            <person name="Uchima C.A."/>
            <person name="Anderluh G."/>
            <person name="Asadollahi M."/>
            <person name="Askin M."/>
            <person name="Barry K."/>
            <person name="Battaglia E."/>
            <person name="Bayram O."/>
            <person name="Benocci T."/>
            <person name="Braus-Stromeyer S.A."/>
            <person name="Caldana C."/>
            <person name="Canovas D."/>
            <person name="Cerqueira G.C."/>
            <person name="Chen F."/>
            <person name="Chen W."/>
            <person name="Choi C."/>
            <person name="Clum A."/>
            <person name="Dos Santos R.A."/>
            <person name="Damasio A.R."/>
            <person name="Diallinas G."/>
            <person name="Emri T."/>
            <person name="Fekete E."/>
            <person name="Flipphi M."/>
            <person name="Freyberg S."/>
            <person name="Gallo A."/>
            <person name="Gournas C."/>
            <person name="Habgood R."/>
            <person name="Hainaut M."/>
            <person name="Harispe M.L."/>
            <person name="Henrissat B."/>
            <person name="Hilden K.S."/>
            <person name="Hope R."/>
            <person name="Hossain A."/>
            <person name="Karabika E."/>
            <person name="Karaffa L."/>
            <person name="Karanyi Z."/>
            <person name="Krasevec N."/>
            <person name="Kuo A."/>
            <person name="Kusch H."/>
            <person name="LaButti K."/>
            <person name="Lagendijk E.L."/>
            <person name="Lapidus A."/>
            <person name="Levasseur A."/>
            <person name="Lindquist E."/>
            <person name="Lipzen A."/>
            <person name="Logrieco A.F."/>
            <person name="MacCabe A."/>
            <person name="Maekelae M.R."/>
            <person name="Malavazi I."/>
            <person name="Melin P."/>
            <person name="Meyer V."/>
            <person name="Mielnichuk N."/>
            <person name="Miskei M."/>
            <person name="Molnar A.P."/>
            <person name="Mule G."/>
            <person name="Ngan C.Y."/>
            <person name="Orejas M."/>
            <person name="Orosz E."/>
            <person name="Ouedraogo J.P."/>
            <person name="Overkamp K.M."/>
            <person name="Park H.-S."/>
            <person name="Perrone G."/>
            <person name="Piumi F."/>
            <person name="Punt P.J."/>
            <person name="Ram A.F."/>
            <person name="Ramon A."/>
            <person name="Rauscher S."/>
            <person name="Record E."/>
            <person name="Riano-Pachon D.M."/>
            <person name="Robert V."/>
            <person name="Roehrig J."/>
            <person name="Ruller R."/>
            <person name="Salamov A."/>
            <person name="Salih N.S."/>
            <person name="Samson R.A."/>
            <person name="Sandor E."/>
            <person name="Sanguinetti M."/>
            <person name="Schuetze T."/>
            <person name="Sepcic K."/>
            <person name="Shelest E."/>
            <person name="Sherlock G."/>
            <person name="Sophianopoulou V."/>
            <person name="Squina F.M."/>
            <person name="Sun H."/>
            <person name="Susca A."/>
            <person name="Todd R.B."/>
            <person name="Tsang A."/>
            <person name="Unkles S.E."/>
            <person name="van de Wiele N."/>
            <person name="van Rossen-Uffink D."/>
            <person name="Oliveira J.V."/>
            <person name="Vesth T.C."/>
            <person name="Visser J."/>
            <person name="Yu J.-H."/>
            <person name="Zhou M."/>
            <person name="Andersen M.R."/>
            <person name="Archer D.B."/>
            <person name="Baker S.E."/>
            <person name="Benoit I."/>
            <person name="Brakhage A.A."/>
            <person name="Braus G.H."/>
            <person name="Fischer R."/>
            <person name="Frisvad J.C."/>
            <person name="Goldman G.H."/>
            <person name="Houbraken J."/>
            <person name="Oakley B."/>
            <person name="Pocsi I."/>
            <person name="Scazzocchio C."/>
            <person name="Seiboth B."/>
            <person name="vanKuyk P.A."/>
            <person name="Wortman J."/>
            <person name="Dyer P.S."/>
            <person name="Grigoriev I.V."/>
        </authorList>
    </citation>
    <scope>NUCLEOTIDE SEQUENCE [LARGE SCALE GENOMIC DNA]</scope>
    <source>
        <strain evidence="8">CBS 516.65</strain>
    </source>
</reference>
<keyword evidence="2 6" id="KW-0812">Transmembrane</keyword>
<dbReference type="Gene3D" id="1.20.1250.20">
    <property type="entry name" value="MFS general substrate transporter like domains"/>
    <property type="match status" value="1"/>
</dbReference>
<accession>A0A1L9V7T7</accession>
<organism evidence="7 8">
    <name type="scientific">Aspergillus glaucus CBS 516.65</name>
    <dbReference type="NCBI Taxonomy" id="1160497"/>
    <lineage>
        <taxon>Eukaryota</taxon>
        <taxon>Fungi</taxon>
        <taxon>Dikarya</taxon>
        <taxon>Ascomycota</taxon>
        <taxon>Pezizomycotina</taxon>
        <taxon>Eurotiomycetes</taxon>
        <taxon>Eurotiomycetidae</taxon>
        <taxon>Eurotiales</taxon>
        <taxon>Aspergillaceae</taxon>
        <taxon>Aspergillus</taxon>
        <taxon>Aspergillus subgen. Aspergillus</taxon>
    </lineage>
</organism>
<feature type="region of interest" description="Disordered" evidence="5">
    <location>
        <begin position="214"/>
        <end position="240"/>
    </location>
</feature>
<protein>
    <recommendedName>
        <fullName evidence="9">Major facilitator superfamily (MFS) profile domain-containing protein</fullName>
    </recommendedName>
</protein>
<keyword evidence="3 6" id="KW-1133">Transmembrane helix</keyword>
<evidence type="ECO:0000256" key="5">
    <source>
        <dbReference type="SAM" id="MobiDB-lite"/>
    </source>
</evidence>
<dbReference type="AlphaFoldDB" id="A0A1L9V7T7"/>
<evidence type="ECO:0000313" key="7">
    <source>
        <dbReference type="EMBL" id="OJJ79902.1"/>
    </source>
</evidence>
<dbReference type="InterPro" id="IPR050360">
    <property type="entry name" value="MFS_Sugar_Transporters"/>
</dbReference>
<dbReference type="STRING" id="1160497.A0A1L9V7T7"/>
<proteinExistence type="predicted"/>
<dbReference type="Proteomes" id="UP000184300">
    <property type="component" value="Unassembled WGS sequence"/>
</dbReference>
<dbReference type="GO" id="GO:0016020">
    <property type="term" value="C:membrane"/>
    <property type="evidence" value="ECO:0007669"/>
    <property type="project" value="UniProtKB-SubCell"/>
</dbReference>
<name>A0A1L9V7T7_ASPGL</name>
<dbReference type="SUPFAM" id="SSF103473">
    <property type="entry name" value="MFS general substrate transporter"/>
    <property type="match status" value="1"/>
</dbReference>
<dbReference type="OrthoDB" id="6133115at2759"/>
<dbReference type="InterPro" id="IPR005828">
    <property type="entry name" value="MFS_sugar_transport-like"/>
</dbReference>
<evidence type="ECO:0000256" key="4">
    <source>
        <dbReference type="ARBA" id="ARBA00023136"/>
    </source>
</evidence>
<evidence type="ECO:0008006" key="9">
    <source>
        <dbReference type="Google" id="ProtNLM"/>
    </source>
</evidence>
<dbReference type="RefSeq" id="XP_022396600.1">
    <property type="nucleotide sequence ID" value="XM_022545087.1"/>
</dbReference>
<evidence type="ECO:0000313" key="8">
    <source>
        <dbReference type="Proteomes" id="UP000184300"/>
    </source>
</evidence>
<evidence type="ECO:0000256" key="1">
    <source>
        <dbReference type="ARBA" id="ARBA00004141"/>
    </source>
</evidence>
<dbReference type="GO" id="GO:0005351">
    <property type="term" value="F:carbohydrate:proton symporter activity"/>
    <property type="evidence" value="ECO:0007669"/>
    <property type="project" value="TreeGrafter"/>
</dbReference>
<dbReference type="InterPro" id="IPR036259">
    <property type="entry name" value="MFS_trans_sf"/>
</dbReference>
<dbReference type="PANTHER" id="PTHR48022:SF45">
    <property type="entry name" value="MAJOR FACILITATOR SUPERFAMILY (MFS) PROFILE DOMAIN-CONTAINING PROTEIN-RELATED"/>
    <property type="match status" value="1"/>
</dbReference>
<dbReference type="VEuPathDB" id="FungiDB:ASPGLDRAFT_39486"/>